<name>A0ACC0KFD1_CHOFU</name>
<proteinExistence type="predicted"/>
<dbReference type="Proteomes" id="UP001064048">
    <property type="component" value="Chromosome 5"/>
</dbReference>
<protein>
    <submittedName>
        <fullName evidence="1">Uncharacterized protein</fullName>
    </submittedName>
</protein>
<gene>
    <name evidence="1" type="ORF">MSG28_003407</name>
</gene>
<comment type="caution">
    <text evidence="1">The sequence shown here is derived from an EMBL/GenBank/DDBJ whole genome shotgun (WGS) entry which is preliminary data.</text>
</comment>
<evidence type="ECO:0000313" key="1">
    <source>
        <dbReference type="EMBL" id="KAI8434940.1"/>
    </source>
</evidence>
<sequence length="284" mass="31867">MASQISFHDHVHPLILHYGIINGEVCRATASFPEAKQRGQRESITPRRLRAPAPAPGTLPVLARPVAKHYRVGIHFRKPSFGKDDVLRLQLWRLWAKWIRTNEVRNYKHMTTDHRTYLNKNKHIIAATSSEINRYQEHFLVKTSETNRHMAHTKDLNCKALAPNQQSFWTKWQSNSQNDSSEQHVGVVGGRRRFLVPVRLLAALSHSHGGREAHGRRDACGRWRRAARMPRRQRHAGLQKAGACAGKSAARLTAIGGAQGRGAKEGALSPGEAARATTPDALLR</sequence>
<keyword evidence="2" id="KW-1185">Reference proteome</keyword>
<reference evidence="1 2" key="1">
    <citation type="journal article" date="2022" name="Genome Biol. Evol.">
        <title>The Spruce Budworm Genome: Reconstructing the Evolutionary History of Antifreeze Proteins.</title>
        <authorList>
            <person name="Beliveau C."/>
            <person name="Gagne P."/>
            <person name="Picq S."/>
            <person name="Vernygora O."/>
            <person name="Keeling C.I."/>
            <person name="Pinkney K."/>
            <person name="Doucet D."/>
            <person name="Wen F."/>
            <person name="Johnston J.S."/>
            <person name="Maaroufi H."/>
            <person name="Boyle B."/>
            <person name="Laroche J."/>
            <person name="Dewar K."/>
            <person name="Juretic N."/>
            <person name="Blackburn G."/>
            <person name="Nisole A."/>
            <person name="Brunet B."/>
            <person name="Brandao M."/>
            <person name="Lumley L."/>
            <person name="Duan J."/>
            <person name="Quan G."/>
            <person name="Lucarotti C.J."/>
            <person name="Roe A.D."/>
            <person name="Sperling F.A.H."/>
            <person name="Levesque R.C."/>
            <person name="Cusson M."/>
        </authorList>
    </citation>
    <scope>NUCLEOTIDE SEQUENCE [LARGE SCALE GENOMIC DNA]</scope>
    <source>
        <strain evidence="1">Glfc:IPQL:Cfum</strain>
    </source>
</reference>
<organism evidence="1 2">
    <name type="scientific">Choristoneura fumiferana</name>
    <name type="common">Spruce budworm moth</name>
    <name type="synonym">Archips fumiferana</name>
    <dbReference type="NCBI Taxonomy" id="7141"/>
    <lineage>
        <taxon>Eukaryota</taxon>
        <taxon>Metazoa</taxon>
        <taxon>Ecdysozoa</taxon>
        <taxon>Arthropoda</taxon>
        <taxon>Hexapoda</taxon>
        <taxon>Insecta</taxon>
        <taxon>Pterygota</taxon>
        <taxon>Neoptera</taxon>
        <taxon>Endopterygota</taxon>
        <taxon>Lepidoptera</taxon>
        <taxon>Glossata</taxon>
        <taxon>Ditrysia</taxon>
        <taxon>Tortricoidea</taxon>
        <taxon>Tortricidae</taxon>
        <taxon>Tortricinae</taxon>
        <taxon>Choristoneura</taxon>
    </lineage>
</organism>
<evidence type="ECO:0000313" key="2">
    <source>
        <dbReference type="Proteomes" id="UP001064048"/>
    </source>
</evidence>
<accession>A0ACC0KFD1</accession>
<dbReference type="EMBL" id="CM046105">
    <property type="protein sequence ID" value="KAI8434940.1"/>
    <property type="molecule type" value="Genomic_DNA"/>
</dbReference>